<keyword evidence="3" id="KW-1185">Reference proteome</keyword>
<dbReference type="EMBL" id="VXIV02003069">
    <property type="protein sequence ID" value="KAF6021310.1"/>
    <property type="molecule type" value="Genomic_DNA"/>
</dbReference>
<feature type="compositionally biased region" description="Acidic residues" evidence="1">
    <location>
        <begin position="99"/>
        <end position="111"/>
    </location>
</feature>
<sequence length="214" mass="24148">MRHIAYINLAVNQEEMAATFSKNTGKKLALLVKRIEFCLHWQAELLPIKPRQLSCSHCGVDLIDSEIRHCSEGRCICTACLDTSDTECRICNPTASSSDESDSDDYLDDPLDNLASTSREEMEQDGRGIENKKKNYFKPVQVESDKEEQNIPIRPSIFTTIQELMPELDEVVEEMSAKDENAAEVKVFLQLYHQAGDELKNYLVVLSLGSLNDS</sequence>
<comment type="caution">
    <text evidence="2">The sequence shown here is derived from an EMBL/GenBank/DDBJ whole genome shotgun (WGS) entry which is preliminary data.</text>
</comment>
<name>A0A7J7J538_BUGNE</name>
<feature type="region of interest" description="Disordered" evidence="1">
    <location>
        <begin position="94"/>
        <end position="134"/>
    </location>
</feature>
<reference evidence="2" key="1">
    <citation type="submission" date="2020-06" db="EMBL/GenBank/DDBJ databases">
        <title>Draft genome of Bugula neritina, a colonial animal packing powerful symbionts and potential medicines.</title>
        <authorList>
            <person name="Rayko M."/>
        </authorList>
    </citation>
    <scope>NUCLEOTIDE SEQUENCE [LARGE SCALE GENOMIC DNA]</scope>
    <source>
        <strain evidence="2">Kwan_BN1</strain>
    </source>
</reference>
<organism evidence="2 3">
    <name type="scientific">Bugula neritina</name>
    <name type="common">Brown bryozoan</name>
    <name type="synonym">Sertularia neritina</name>
    <dbReference type="NCBI Taxonomy" id="10212"/>
    <lineage>
        <taxon>Eukaryota</taxon>
        <taxon>Metazoa</taxon>
        <taxon>Spiralia</taxon>
        <taxon>Lophotrochozoa</taxon>
        <taxon>Bryozoa</taxon>
        <taxon>Gymnolaemata</taxon>
        <taxon>Cheilostomatida</taxon>
        <taxon>Flustrina</taxon>
        <taxon>Buguloidea</taxon>
        <taxon>Bugulidae</taxon>
        <taxon>Bugula</taxon>
    </lineage>
</organism>
<evidence type="ECO:0000313" key="3">
    <source>
        <dbReference type="Proteomes" id="UP000593567"/>
    </source>
</evidence>
<gene>
    <name evidence="2" type="ORF">EB796_020384</name>
</gene>
<accession>A0A7J7J538</accession>
<dbReference type="AlphaFoldDB" id="A0A7J7J538"/>
<protein>
    <submittedName>
        <fullName evidence="2">Uncharacterized protein</fullName>
    </submittedName>
</protein>
<evidence type="ECO:0000256" key="1">
    <source>
        <dbReference type="SAM" id="MobiDB-lite"/>
    </source>
</evidence>
<evidence type="ECO:0000313" key="2">
    <source>
        <dbReference type="EMBL" id="KAF6021310.1"/>
    </source>
</evidence>
<dbReference type="Proteomes" id="UP000593567">
    <property type="component" value="Unassembled WGS sequence"/>
</dbReference>
<feature type="compositionally biased region" description="Basic and acidic residues" evidence="1">
    <location>
        <begin position="118"/>
        <end position="133"/>
    </location>
</feature>
<proteinExistence type="predicted"/>